<organism evidence="2 3">
    <name type="scientific">Mycena chlorophos</name>
    <name type="common">Agaric fungus</name>
    <name type="synonym">Agaricus chlorophos</name>
    <dbReference type="NCBI Taxonomy" id="658473"/>
    <lineage>
        <taxon>Eukaryota</taxon>
        <taxon>Fungi</taxon>
        <taxon>Dikarya</taxon>
        <taxon>Basidiomycota</taxon>
        <taxon>Agaricomycotina</taxon>
        <taxon>Agaricomycetes</taxon>
        <taxon>Agaricomycetidae</taxon>
        <taxon>Agaricales</taxon>
        <taxon>Marasmiineae</taxon>
        <taxon>Mycenaceae</taxon>
        <taxon>Mycena</taxon>
    </lineage>
</organism>
<feature type="domain" description="FCP1 homology" evidence="1">
    <location>
        <begin position="3"/>
        <end position="179"/>
    </location>
</feature>
<evidence type="ECO:0000259" key="1">
    <source>
        <dbReference type="PROSITE" id="PS50969"/>
    </source>
</evidence>
<proteinExistence type="predicted"/>
<dbReference type="SMART" id="SM00577">
    <property type="entry name" value="CPDc"/>
    <property type="match status" value="1"/>
</dbReference>
<dbReference type="OrthoDB" id="1711508at2759"/>
<dbReference type="InterPro" id="IPR023214">
    <property type="entry name" value="HAD_sf"/>
</dbReference>
<dbReference type="Gene3D" id="3.40.50.1000">
    <property type="entry name" value="HAD superfamily/HAD-like"/>
    <property type="match status" value="1"/>
</dbReference>
<comment type="caution">
    <text evidence="2">The sequence shown here is derived from an EMBL/GenBank/DDBJ whole genome shotgun (WGS) entry which is preliminary data.</text>
</comment>
<evidence type="ECO:0000313" key="2">
    <source>
        <dbReference type="EMBL" id="KAF7313897.1"/>
    </source>
</evidence>
<protein>
    <submittedName>
        <fullName evidence="2">Phosphoprotein phosphatase</fullName>
    </submittedName>
</protein>
<dbReference type="InterPro" id="IPR036412">
    <property type="entry name" value="HAD-like_sf"/>
</dbReference>
<dbReference type="EMBL" id="JACAZE010000006">
    <property type="protein sequence ID" value="KAF7313897.1"/>
    <property type="molecule type" value="Genomic_DNA"/>
</dbReference>
<dbReference type="Pfam" id="PF03031">
    <property type="entry name" value="NIF"/>
    <property type="match status" value="1"/>
</dbReference>
<dbReference type="Proteomes" id="UP000613580">
    <property type="component" value="Unassembled WGS sequence"/>
</dbReference>
<accession>A0A8H6TBQ1</accession>
<dbReference type="PROSITE" id="PS50969">
    <property type="entry name" value="FCP1"/>
    <property type="match status" value="1"/>
</dbReference>
<gene>
    <name evidence="2" type="ORF">HMN09_00547800</name>
</gene>
<dbReference type="AlphaFoldDB" id="A0A8H6TBQ1"/>
<dbReference type="InterPro" id="IPR004274">
    <property type="entry name" value="FCP1_dom"/>
</dbReference>
<evidence type="ECO:0000313" key="3">
    <source>
        <dbReference type="Proteomes" id="UP000613580"/>
    </source>
</evidence>
<reference evidence="2" key="1">
    <citation type="submission" date="2020-05" db="EMBL/GenBank/DDBJ databases">
        <title>Mycena genomes resolve the evolution of fungal bioluminescence.</title>
        <authorList>
            <person name="Tsai I.J."/>
        </authorList>
    </citation>
    <scope>NUCLEOTIDE SEQUENCE</scope>
    <source>
        <strain evidence="2">110903Hualien_Pintung</strain>
    </source>
</reference>
<sequence length="299" mass="32876">MDMALARKLLILDLNGTLLLRSSKPRARPAGDPIAGPRPRTVHPRPYLAAFKSYLFHPDTKAWLDTMVWSSAQPESVASMVDACFAEEKSHFVAIWARDTLGLAPDVYFKKTPTTKDLDIPWKSFPAHNAQTTLLLDDSLRKARAHRQPFNHICVPEYTSVSRRRDLAVLNASKSPSTLKGPSALLASVRKNLPAAPDAPKLFDETLLAVVGILETLKTQADVARWIQDGGLAASIESAPAETDLATQLSQLNIEAQAASPTQWFEREETVQRWAEQGRNALAALQIEAVAGVRDPNSR</sequence>
<keyword evidence="3" id="KW-1185">Reference proteome</keyword>
<dbReference type="SUPFAM" id="SSF56784">
    <property type="entry name" value="HAD-like"/>
    <property type="match status" value="1"/>
</dbReference>
<name>A0A8H6TBQ1_MYCCL</name>